<feature type="transmembrane region" description="Helical" evidence="2">
    <location>
        <begin position="166"/>
        <end position="186"/>
    </location>
</feature>
<evidence type="ECO:0000256" key="1">
    <source>
        <dbReference type="SAM" id="MobiDB-lite"/>
    </source>
</evidence>
<proteinExistence type="predicted"/>
<feature type="region of interest" description="Disordered" evidence="1">
    <location>
        <begin position="372"/>
        <end position="401"/>
    </location>
</feature>
<reference evidence="3 4" key="1">
    <citation type="journal article" date="2019" name="Int. J. Syst. Evol. Microbiol.">
        <title>The Global Catalogue of Microorganisms (GCM) 10K type strain sequencing project: providing services to taxonomists for standard genome sequencing and annotation.</title>
        <authorList>
            <consortium name="The Broad Institute Genomics Platform"/>
            <consortium name="The Broad Institute Genome Sequencing Center for Infectious Disease"/>
            <person name="Wu L."/>
            <person name="Ma J."/>
        </authorList>
    </citation>
    <scope>NUCLEOTIDE SEQUENCE [LARGE SCALE GENOMIC DNA]</scope>
    <source>
        <strain evidence="3 4">CGMCC 1.12285</strain>
    </source>
</reference>
<gene>
    <name evidence="3" type="ORF">ACFR9S_09150</name>
</gene>
<keyword evidence="2" id="KW-0472">Membrane</keyword>
<dbReference type="InterPro" id="IPR045466">
    <property type="entry name" value="DUF6498"/>
</dbReference>
<feature type="transmembrane region" description="Helical" evidence="2">
    <location>
        <begin position="30"/>
        <end position="52"/>
    </location>
</feature>
<keyword evidence="2" id="KW-1133">Transmembrane helix</keyword>
<evidence type="ECO:0000313" key="3">
    <source>
        <dbReference type="EMBL" id="MFD1526462.1"/>
    </source>
</evidence>
<dbReference type="RefSeq" id="WP_379818470.1">
    <property type="nucleotide sequence ID" value="NZ_JBHUDH010000098.1"/>
</dbReference>
<evidence type="ECO:0000313" key="4">
    <source>
        <dbReference type="Proteomes" id="UP001597111"/>
    </source>
</evidence>
<comment type="caution">
    <text evidence="3">The sequence shown here is derived from an EMBL/GenBank/DDBJ whole genome shotgun (WGS) entry which is preliminary data.</text>
</comment>
<dbReference type="AlphaFoldDB" id="A0ABD6B7Q7"/>
<keyword evidence="4" id="KW-1185">Reference proteome</keyword>
<evidence type="ECO:0000256" key="2">
    <source>
        <dbReference type="SAM" id="Phobius"/>
    </source>
</evidence>
<name>A0ABD6B7Q7_9EURY</name>
<organism evidence="3 4">
    <name type="scientific">Halolamina salina</name>
    <dbReference type="NCBI Taxonomy" id="1220023"/>
    <lineage>
        <taxon>Archaea</taxon>
        <taxon>Methanobacteriati</taxon>
        <taxon>Methanobacteriota</taxon>
        <taxon>Stenosarchaea group</taxon>
        <taxon>Halobacteria</taxon>
        <taxon>Halobacteriales</taxon>
        <taxon>Haloferacaceae</taxon>
    </lineage>
</organism>
<dbReference type="EMBL" id="JBHUDH010000098">
    <property type="protein sequence ID" value="MFD1526462.1"/>
    <property type="molecule type" value="Genomic_DNA"/>
</dbReference>
<accession>A0ABD6B7Q7</accession>
<sequence>MAGDTPDLDAVAVVIASNLVVPAGVLLLDWSIAVLFGVLVAELAVVFGWALVKIPFAAKRSRGTVDRSRLAGLFYRLRGSIPMPGPIPGVYPRNLPPLFGGAVIGSVLLLFVVALFGFVAGGGVTDDEAAAIGLGLLTVLVLRSGEEFLEYFVRGGYREHSAQSTFAPPFTSLLGVGSLLVAGVAVDTSGIAADRGEVVLALLVGGKLLLDLWGLRIEADEDRHGVLARMFGSTATAVDPESIDEPEAEPRITQRPPRGAALVDALLRGLVYGVTSPIAFVAFVGGGFGLLAGGFPAAALAAAVVLAPFVAARAVARYLTYGAVEYRCYDGLLVVDSTLLDAAQARLRRQAVDGVAIDRDLVDRAFDTETLDLEADGPDTTPDFGLPDPDEQPDDGVNADRPRTLAHLSEAGTVVDVLGVRWILERDG</sequence>
<keyword evidence="2" id="KW-0812">Transmembrane</keyword>
<feature type="transmembrane region" description="Helical" evidence="2">
    <location>
        <begin position="98"/>
        <end position="123"/>
    </location>
</feature>
<dbReference type="Pfam" id="PF20108">
    <property type="entry name" value="DUF6498"/>
    <property type="match status" value="1"/>
</dbReference>
<dbReference type="Proteomes" id="UP001597111">
    <property type="component" value="Unassembled WGS sequence"/>
</dbReference>
<protein>
    <submittedName>
        <fullName evidence="3">DUF6498-containing protein</fullName>
    </submittedName>
</protein>
<feature type="transmembrane region" description="Helical" evidence="2">
    <location>
        <begin position="265"/>
        <end position="284"/>
    </location>
</feature>
<feature type="transmembrane region" description="Helical" evidence="2">
    <location>
        <begin position="290"/>
        <end position="311"/>
    </location>
</feature>